<evidence type="ECO:0000313" key="7">
    <source>
        <dbReference type="EMBL" id="KAL2478549.1"/>
    </source>
</evidence>
<keyword evidence="2 4" id="KW-0863">Zinc-finger</keyword>
<dbReference type="InterPro" id="IPR010666">
    <property type="entry name" value="Znf_GRF"/>
</dbReference>
<reference evidence="8" key="1">
    <citation type="submission" date="2024-07" db="EMBL/GenBank/DDBJ databases">
        <title>Two chromosome-level genome assemblies of Korean endemic species Abeliophyllum distichum and Forsythia ovata (Oleaceae).</title>
        <authorList>
            <person name="Jang H."/>
        </authorList>
    </citation>
    <scope>NUCLEOTIDE SEQUENCE [LARGE SCALE GENOMIC DNA]</scope>
</reference>
<evidence type="ECO:0000256" key="5">
    <source>
        <dbReference type="SAM" id="Phobius"/>
    </source>
</evidence>
<keyword evidence="3" id="KW-0862">Zinc</keyword>
<feature type="transmembrane region" description="Helical" evidence="5">
    <location>
        <begin position="89"/>
        <end position="109"/>
    </location>
</feature>
<sequence>MAMENDALTQINEQTMCMYGRIAAMRTAWTENNPGRRFLGCSYYGRPDACDYFKWVDPPLFHPRYKSVMNALLRNANREGDLEKKWKQIVLYHQIVLAVVVLITLVPYVL</sequence>
<proteinExistence type="predicted"/>
<evidence type="ECO:0000256" key="1">
    <source>
        <dbReference type="ARBA" id="ARBA00022723"/>
    </source>
</evidence>
<evidence type="ECO:0000256" key="4">
    <source>
        <dbReference type="PROSITE-ProRule" id="PRU01343"/>
    </source>
</evidence>
<feature type="domain" description="GRF-type" evidence="6">
    <location>
        <begin position="17"/>
        <end position="59"/>
    </location>
</feature>
<name>A0ABD1QQQ0_9LAMI</name>
<evidence type="ECO:0000256" key="3">
    <source>
        <dbReference type="ARBA" id="ARBA00022833"/>
    </source>
</evidence>
<accession>A0ABD1QQQ0</accession>
<keyword evidence="8" id="KW-1185">Reference proteome</keyword>
<evidence type="ECO:0000259" key="6">
    <source>
        <dbReference type="PROSITE" id="PS51999"/>
    </source>
</evidence>
<organism evidence="7 8">
    <name type="scientific">Forsythia ovata</name>
    <dbReference type="NCBI Taxonomy" id="205694"/>
    <lineage>
        <taxon>Eukaryota</taxon>
        <taxon>Viridiplantae</taxon>
        <taxon>Streptophyta</taxon>
        <taxon>Embryophyta</taxon>
        <taxon>Tracheophyta</taxon>
        <taxon>Spermatophyta</taxon>
        <taxon>Magnoliopsida</taxon>
        <taxon>eudicotyledons</taxon>
        <taxon>Gunneridae</taxon>
        <taxon>Pentapetalae</taxon>
        <taxon>asterids</taxon>
        <taxon>lamiids</taxon>
        <taxon>Lamiales</taxon>
        <taxon>Oleaceae</taxon>
        <taxon>Forsythieae</taxon>
        <taxon>Forsythia</taxon>
    </lineage>
</organism>
<keyword evidence="5" id="KW-1133">Transmembrane helix</keyword>
<keyword evidence="5" id="KW-0812">Transmembrane</keyword>
<dbReference type="PANTHER" id="PTHR33248">
    <property type="entry name" value="ZINC ION-BINDING PROTEIN"/>
    <property type="match status" value="1"/>
</dbReference>
<keyword evidence="5" id="KW-0472">Membrane</keyword>
<dbReference type="GO" id="GO:0008270">
    <property type="term" value="F:zinc ion binding"/>
    <property type="evidence" value="ECO:0007669"/>
    <property type="project" value="UniProtKB-KW"/>
</dbReference>
<keyword evidence="1" id="KW-0479">Metal-binding</keyword>
<gene>
    <name evidence="7" type="ORF">Fot_47563</name>
</gene>
<protein>
    <submittedName>
        <fullName evidence="7">GRF-type domain-containing protein</fullName>
    </submittedName>
</protein>
<evidence type="ECO:0000313" key="8">
    <source>
        <dbReference type="Proteomes" id="UP001604277"/>
    </source>
</evidence>
<dbReference type="Pfam" id="PF06839">
    <property type="entry name" value="Zn_ribbon_GRF"/>
    <property type="match status" value="1"/>
</dbReference>
<dbReference type="EMBL" id="JBFOLJ010000014">
    <property type="protein sequence ID" value="KAL2478549.1"/>
    <property type="molecule type" value="Genomic_DNA"/>
</dbReference>
<comment type="caution">
    <text evidence="7">The sequence shown here is derived from an EMBL/GenBank/DDBJ whole genome shotgun (WGS) entry which is preliminary data.</text>
</comment>
<evidence type="ECO:0000256" key="2">
    <source>
        <dbReference type="ARBA" id="ARBA00022771"/>
    </source>
</evidence>
<dbReference type="AlphaFoldDB" id="A0ABD1QQQ0"/>
<dbReference type="Proteomes" id="UP001604277">
    <property type="component" value="Unassembled WGS sequence"/>
</dbReference>
<dbReference type="PROSITE" id="PS51999">
    <property type="entry name" value="ZF_GRF"/>
    <property type="match status" value="1"/>
</dbReference>